<dbReference type="Proteomes" id="UP001183607">
    <property type="component" value="Unassembled WGS sequence"/>
</dbReference>
<evidence type="ECO:0000256" key="1">
    <source>
        <dbReference type="SAM" id="MobiDB-lite"/>
    </source>
</evidence>
<dbReference type="AlphaFoldDB" id="A0ABD5EDF7"/>
<gene>
    <name evidence="2" type="ORF">RM574_28550</name>
</gene>
<dbReference type="RefSeq" id="WP_093855017.1">
    <property type="nucleotide sequence ID" value="NZ_JAVRER010000077.1"/>
</dbReference>
<feature type="region of interest" description="Disordered" evidence="1">
    <location>
        <begin position="110"/>
        <end position="134"/>
    </location>
</feature>
<organism evidence="2 3">
    <name type="scientific">Streptomyces evansiae</name>
    <dbReference type="NCBI Taxonomy" id="3075535"/>
    <lineage>
        <taxon>Bacteria</taxon>
        <taxon>Bacillati</taxon>
        <taxon>Actinomycetota</taxon>
        <taxon>Actinomycetes</taxon>
        <taxon>Kitasatosporales</taxon>
        <taxon>Streptomycetaceae</taxon>
        <taxon>Streptomyces</taxon>
    </lineage>
</organism>
<evidence type="ECO:0000313" key="2">
    <source>
        <dbReference type="EMBL" id="MDT0419434.1"/>
    </source>
</evidence>
<proteinExistence type="predicted"/>
<protein>
    <submittedName>
        <fullName evidence="2">Uncharacterized protein</fullName>
    </submittedName>
</protein>
<sequence length="185" mass="18427">MTSPNPYGTPAASTTDPVPARPLHKRVLVWVGGTALLLTGALIGSAGDDGQETVAAKAAPATTVTARATVTATATPEPAPTVTKTLKAKPEPAPTVTVTVTVTKTARANTAAGTTTGTSGGGTNSTGGSGTARSNTGTCSIVSNAGNCYSTGQFCRNTDHGARTTTSAGTPITCSYRSNAWRWTS</sequence>
<evidence type="ECO:0000313" key="3">
    <source>
        <dbReference type="Proteomes" id="UP001183607"/>
    </source>
</evidence>
<comment type="caution">
    <text evidence="2">The sequence shown here is derived from an EMBL/GenBank/DDBJ whole genome shotgun (WGS) entry which is preliminary data.</text>
</comment>
<reference evidence="3" key="1">
    <citation type="submission" date="2023-07" db="EMBL/GenBank/DDBJ databases">
        <title>30 novel species of actinomycetes from the DSMZ collection.</title>
        <authorList>
            <person name="Nouioui I."/>
        </authorList>
    </citation>
    <scope>NUCLEOTIDE SEQUENCE [LARGE SCALE GENOMIC DNA]</scope>
    <source>
        <strain evidence="3">DSM 41982</strain>
    </source>
</reference>
<accession>A0ABD5EDF7</accession>
<dbReference type="EMBL" id="JAVRER010000077">
    <property type="protein sequence ID" value="MDT0419434.1"/>
    <property type="molecule type" value="Genomic_DNA"/>
</dbReference>
<feature type="compositionally biased region" description="Gly residues" evidence="1">
    <location>
        <begin position="118"/>
        <end position="130"/>
    </location>
</feature>
<name>A0ABD5EDF7_9ACTN</name>